<dbReference type="Proteomes" id="UP000241890">
    <property type="component" value="Unassembled WGS sequence"/>
</dbReference>
<gene>
    <name evidence="2" type="ORF">FCC1311_087532</name>
</gene>
<sequence>MASRGPRPAQLFQRSRNIALADRTVGVVARDDQGIMEGYVLYSAGTMTYLIDSDGGVVHEWESSYVVFAAYLLENGHLIRDGNENIDAPIFRLGGAAGRVEEVDWDGTVLWTFSCEPLHAYISHHALQILPNGNCLMLVWERKTKEEAILAGRRPDLLPDGEMLSEIVLELKPDVDNGTATVAWRWNLWDHLVQDFDASKENYGDIAASPHRLDINCCPTGGKPGQRDQIQLDPRLSKAHGDNGPTGKTGEKDWCHINSVAYCPQRDQIALSFNVHGEIMLVDHSTTTEEASTSEGGQRGKGGDILLRFGNPKNYRRGTRLDQLLFCQHDVSFIPQGVPGAGHLLVFNNGRKPDRLWSTVDEYKLPEDTLWSGDYLAPQKISQPVGPQAPCWRFGPSQFRLGSFYCTNISGARRLENGNTIVNQGPLGIFIEVDAQGREVWRYVCPAVTCRPLTKGAITFVRQGDFPPEDAPRHFFIVNKYPVGYAAFQGKALEAYRYVEA</sequence>
<feature type="region of interest" description="Disordered" evidence="1">
    <location>
        <begin position="286"/>
        <end position="305"/>
    </location>
</feature>
<protein>
    <submittedName>
        <fullName evidence="2">Uncharacterized protein</fullName>
    </submittedName>
</protein>
<dbReference type="Pfam" id="PF05935">
    <property type="entry name" value="Arylsulfotrans"/>
    <property type="match status" value="1"/>
</dbReference>
<dbReference type="AlphaFoldDB" id="A0A2R5GQE1"/>
<reference evidence="2 3" key="1">
    <citation type="submission" date="2017-12" db="EMBL/GenBank/DDBJ databases">
        <title>Sequencing, de novo assembly and annotation of complete genome of a new Thraustochytrid species, strain FCC1311.</title>
        <authorList>
            <person name="Sedici K."/>
            <person name="Godart F."/>
            <person name="Aiese Cigliano R."/>
            <person name="Sanseverino W."/>
            <person name="Barakat M."/>
            <person name="Ortet P."/>
            <person name="Marechal E."/>
            <person name="Cagnac O."/>
            <person name="Amato A."/>
        </authorList>
    </citation>
    <scope>NUCLEOTIDE SEQUENCE [LARGE SCALE GENOMIC DNA]</scope>
</reference>
<evidence type="ECO:0000256" key="1">
    <source>
        <dbReference type="SAM" id="MobiDB-lite"/>
    </source>
</evidence>
<dbReference type="GO" id="GO:0004062">
    <property type="term" value="F:aryl sulfotransferase activity"/>
    <property type="evidence" value="ECO:0007669"/>
    <property type="project" value="InterPro"/>
</dbReference>
<name>A0A2R5GQE1_9STRA</name>
<accession>A0A2R5GQE1</accession>
<dbReference type="OrthoDB" id="202289at2759"/>
<keyword evidence="3" id="KW-1185">Reference proteome</keyword>
<comment type="caution">
    <text evidence="2">The sequence shown here is derived from an EMBL/GenBank/DDBJ whole genome shotgun (WGS) entry which is preliminary data.</text>
</comment>
<dbReference type="InterPro" id="IPR053143">
    <property type="entry name" value="Arylsulfate_ST"/>
</dbReference>
<evidence type="ECO:0000313" key="2">
    <source>
        <dbReference type="EMBL" id="GBG32529.1"/>
    </source>
</evidence>
<dbReference type="PANTHER" id="PTHR35340">
    <property type="entry name" value="PQQ ENZYME REPEAT PROTEIN-RELATED"/>
    <property type="match status" value="1"/>
</dbReference>
<proteinExistence type="predicted"/>
<dbReference type="PANTHER" id="PTHR35340:SF5">
    <property type="entry name" value="ASST-DOMAIN-CONTAINING PROTEIN"/>
    <property type="match status" value="1"/>
</dbReference>
<organism evidence="2 3">
    <name type="scientific">Hondaea fermentalgiana</name>
    <dbReference type="NCBI Taxonomy" id="2315210"/>
    <lineage>
        <taxon>Eukaryota</taxon>
        <taxon>Sar</taxon>
        <taxon>Stramenopiles</taxon>
        <taxon>Bigyra</taxon>
        <taxon>Labyrinthulomycetes</taxon>
        <taxon>Thraustochytrida</taxon>
        <taxon>Thraustochytriidae</taxon>
        <taxon>Hondaea</taxon>
    </lineage>
</organism>
<dbReference type="InterPro" id="IPR010262">
    <property type="entry name" value="Arylsulfotransferase_bact"/>
</dbReference>
<dbReference type="EMBL" id="BEYU01000124">
    <property type="protein sequence ID" value="GBG32529.1"/>
    <property type="molecule type" value="Genomic_DNA"/>
</dbReference>
<evidence type="ECO:0000313" key="3">
    <source>
        <dbReference type="Proteomes" id="UP000241890"/>
    </source>
</evidence>
<dbReference type="InParanoid" id="A0A2R5GQE1"/>